<dbReference type="RefSeq" id="WP_076838633.1">
    <property type="nucleotide sequence ID" value="NZ_CP019434.1"/>
</dbReference>
<dbReference type="EMBL" id="CP019434">
    <property type="protein sequence ID" value="APZ44725.1"/>
    <property type="molecule type" value="Genomic_DNA"/>
</dbReference>
<feature type="transmembrane region" description="Helical" evidence="6">
    <location>
        <begin position="30"/>
        <end position="54"/>
    </location>
</feature>
<dbReference type="GO" id="GO:0005886">
    <property type="term" value="C:plasma membrane"/>
    <property type="evidence" value="ECO:0007669"/>
    <property type="project" value="UniProtKB-SubCell"/>
</dbReference>
<dbReference type="STRING" id="1765967.BW247_13895"/>
<keyword evidence="8" id="KW-1185">Reference proteome</keyword>
<name>A0A1P8ULM3_9GAMM</name>
<dbReference type="OrthoDB" id="421014at2"/>
<evidence type="ECO:0000313" key="7">
    <source>
        <dbReference type="EMBL" id="APZ44725.1"/>
    </source>
</evidence>
<dbReference type="Proteomes" id="UP000243807">
    <property type="component" value="Chromosome"/>
</dbReference>
<evidence type="ECO:0000256" key="5">
    <source>
        <dbReference type="ARBA" id="ARBA00023136"/>
    </source>
</evidence>
<sequence>MRLWRWALALFIFVAFVAWLEHMIGWRRLLMPWLSLSLPDLLAALGLMLLTYGLRALRIYDYFSPALQGQFIATLRLTLLHNFFNNLLPMRTGEAAFPVLMRRYFDVPVSRSVPSLLWLRVLDLHVLLTFGWSALSQRYLPDALGGPLLALWLLVPAAMFFARAWLGARLAGRDGRFATLARTLLAGLPERPALFWRAWFWTGVNWAVKLAVMVFIFTRFDPLPWLVTLPGVVGGELGSVLPVHGVAGVGTYEAGVMAGLAPQGVALKAALVAAVNLHLFILGATVLGAGLARLLPKPVPREPVATD</sequence>
<evidence type="ECO:0000256" key="4">
    <source>
        <dbReference type="ARBA" id="ARBA00022989"/>
    </source>
</evidence>
<feature type="transmembrane region" description="Helical" evidence="6">
    <location>
        <begin position="269"/>
        <end position="292"/>
    </location>
</feature>
<feature type="transmembrane region" description="Helical" evidence="6">
    <location>
        <begin position="198"/>
        <end position="220"/>
    </location>
</feature>
<dbReference type="InterPro" id="IPR022791">
    <property type="entry name" value="L-PG_synthase/AglD"/>
</dbReference>
<dbReference type="AlphaFoldDB" id="A0A1P8ULM3"/>
<dbReference type="KEGG" id="afy:BW247_13895"/>
<protein>
    <submittedName>
        <fullName evidence="7">Uncharacterized protein</fullName>
    </submittedName>
</protein>
<comment type="subcellular location">
    <subcellularLocation>
        <location evidence="1">Cell membrane</location>
        <topology evidence="1">Multi-pass membrane protein</topology>
    </subcellularLocation>
</comment>
<dbReference type="Pfam" id="PF03706">
    <property type="entry name" value="LPG_synthase_TM"/>
    <property type="match status" value="1"/>
</dbReference>
<keyword evidence="4 6" id="KW-1133">Transmembrane helix</keyword>
<keyword evidence="2" id="KW-1003">Cell membrane</keyword>
<evidence type="ECO:0000256" key="2">
    <source>
        <dbReference type="ARBA" id="ARBA00022475"/>
    </source>
</evidence>
<organism evidence="7 8">
    <name type="scientific">Acidihalobacter ferrooxydans</name>
    <dbReference type="NCBI Taxonomy" id="1765967"/>
    <lineage>
        <taxon>Bacteria</taxon>
        <taxon>Pseudomonadati</taxon>
        <taxon>Pseudomonadota</taxon>
        <taxon>Gammaproteobacteria</taxon>
        <taxon>Chromatiales</taxon>
        <taxon>Ectothiorhodospiraceae</taxon>
        <taxon>Acidihalobacter</taxon>
    </lineage>
</organism>
<evidence type="ECO:0000313" key="8">
    <source>
        <dbReference type="Proteomes" id="UP000243807"/>
    </source>
</evidence>
<gene>
    <name evidence="7" type="ORF">BW247_13895</name>
</gene>
<feature type="transmembrane region" description="Helical" evidence="6">
    <location>
        <begin position="117"/>
        <end position="135"/>
    </location>
</feature>
<evidence type="ECO:0000256" key="6">
    <source>
        <dbReference type="SAM" id="Phobius"/>
    </source>
</evidence>
<reference evidence="7 8" key="1">
    <citation type="submission" date="2017-01" db="EMBL/GenBank/DDBJ databases">
        <title>Draft sequence of Acidihalobacter ferrooxidans strain DSM 14175 (strain V8).</title>
        <authorList>
            <person name="Khaleque H.N."/>
            <person name="Ramsay J.P."/>
            <person name="Murphy R.J.T."/>
            <person name="Kaksonen A.H."/>
            <person name="Boxall N.J."/>
            <person name="Watkin E.L.J."/>
        </authorList>
    </citation>
    <scope>NUCLEOTIDE SEQUENCE [LARGE SCALE GENOMIC DNA]</scope>
    <source>
        <strain evidence="7 8">V8</strain>
    </source>
</reference>
<feature type="transmembrane region" description="Helical" evidence="6">
    <location>
        <begin position="147"/>
        <end position="166"/>
    </location>
</feature>
<evidence type="ECO:0000256" key="3">
    <source>
        <dbReference type="ARBA" id="ARBA00022692"/>
    </source>
</evidence>
<keyword evidence="5 6" id="KW-0472">Membrane</keyword>
<evidence type="ECO:0000256" key="1">
    <source>
        <dbReference type="ARBA" id="ARBA00004651"/>
    </source>
</evidence>
<proteinExistence type="predicted"/>
<accession>A0A1P8ULM3</accession>
<keyword evidence="3 6" id="KW-0812">Transmembrane</keyword>